<organism evidence="10 11">
    <name type="scientific">Acetoanaerobium pronyense</name>
    <dbReference type="NCBI Taxonomy" id="1482736"/>
    <lineage>
        <taxon>Bacteria</taxon>
        <taxon>Bacillati</taxon>
        <taxon>Bacillota</taxon>
        <taxon>Clostridia</taxon>
        <taxon>Peptostreptococcales</taxon>
        <taxon>Filifactoraceae</taxon>
        <taxon>Acetoanaerobium</taxon>
    </lineage>
</organism>
<evidence type="ECO:0000256" key="6">
    <source>
        <dbReference type="ARBA" id="ARBA00023160"/>
    </source>
</evidence>
<dbReference type="PANTHER" id="PTHR45266:SF3">
    <property type="entry name" value="OXALOACETATE DECARBOXYLASE ALPHA CHAIN"/>
    <property type="match status" value="1"/>
</dbReference>
<dbReference type="SUPFAM" id="SSF51230">
    <property type="entry name" value="Single hybrid motif"/>
    <property type="match status" value="1"/>
</dbReference>
<keyword evidence="3 8" id="KW-0444">Lipid biosynthesis</keyword>
<dbReference type="InterPro" id="IPR000089">
    <property type="entry name" value="Biotin_lipoyl"/>
</dbReference>
<gene>
    <name evidence="10" type="ORF">J2Z35_002882</name>
</gene>
<protein>
    <recommendedName>
        <fullName evidence="2 8">Biotin carboxyl carrier protein of acetyl-CoA carboxylase</fullName>
    </recommendedName>
</protein>
<dbReference type="InterPro" id="IPR001249">
    <property type="entry name" value="AcCoA_biotinCC"/>
</dbReference>
<dbReference type="NCBIfam" id="TIGR00531">
    <property type="entry name" value="BCCP"/>
    <property type="match status" value="1"/>
</dbReference>
<evidence type="ECO:0000259" key="9">
    <source>
        <dbReference type="PROSITE" id="PS50968"/>
    </source>
</evidence>
<keyword evidence="11" id="KW-1185">Reference proteome</keyword>
<dbReference type="CDD" id="cd06850">
    <property type="entry name" value="biotinyl_domain"/>
    <property type="match status" value="1"/>
</dbReference>
<feature type="domain" description="Lipoyl-binding" evidence="9">
    <location>
        <begin position="81"/>
        <end position="157"/>
    </location>
</feature>
<dbReference type="InterPro" id="IPR050709">
    <property type="entry name" value="Biotin_Carboxyl_Carrier/Decarb"/>
</dbReference>
<evidence type="ECO:0000256" key="2">
    <source>
        <dbReference type="ARBA" id="ARBA00017562"/>
    </source>
</evidence>
<evidence type="ECO:0000256" key="8">
    <source>
        <dbReference type="RuleBase" id="RU364072"/>
    </source>
</evidence>
<evidence type="ECO:0000313" key="11">
    <source>
        <dbReference type="Proteomes" id="UP001314903"/>
    </source>
</evidence>
<dbReference type="PROSITE" id="PS00188">
    <property type="entry name" value="BIOTIN"/>
    <property type="match status" value="1"/>
</dbReference>
<keyword evidence="6 8" id="KW-0275">Fatty acid biosynthesis</keyword>
<dbReference type="RefSeq" id="WP_209662093.1">
    <property type="nucleotide sequence ID" value="NZ_JAGGLI010000063.1"/>
</dbReference>
<reference evidence="10 11" key="1">
    <citation type="submission" date="2021-03" db="EMBL/GenBank/DDBJ databases">
        <title>Genomic Encyclopedia of Type Strains, Phase IV (KMG-IV): sequencing the most valuable type-strain genomes for metagenomic binning, comparative biology and taxonomic classification.</title>
        <authorList>
            <person name="Goeker M."/>
        </authorList>
    </citation>
    <scope>NUCLEOTIDE SEQUENCE [LARGE SCALE GENOMIC DNA]</scope>
    <source>
        <strain evidence="10 11">DSM 27512</strain>
    </source>
</reference>
<comment type="caution">
    <text evidence="10">The sequence shown here is derived from an EMBL/GenBank/DDBJ whole genome shotgun (WGS) entry which is preliminary data.</text>
</comment>
<dbReference type="PRINTS" id="PR01071">
    <property type="entry name" value="ACOABIOTINCC"/>
</dbReference>
<evidence type="ECO:0000256" key="7">
    <source>
        <dbReference type="ARBA" id="ARBA00023267"/>
    </source>
</evidence>
<evidence type="ECO:0000256" key="3">
    <source>
        <dbReference type="ARBA" id="ARBA00022516"/>
    </source>
</evidence>
<comment type="function">
    <text evidence="8">This protein is a component of the acetyl coenzyme A carboxylase complex; first, biotin carboxylase catalyzes the carboxylation of the carrier protein and then the transcarboxylase transfers the carboxyl group to form malonyl-CoA.</text>
</comment>
<accession>A0ABS4KR10</accession>
<dbReference type="Proteomes" id="UP001314903">
    <property type="component" value="Unassembled WGS sequence"/>
</dbReference>
<keyword evidence="5 8" id="KW-0443">Lipid metabolism</keyword>
<evidence type="ECO:0000313" key="10">
    <source>
        <dbReference type="EMBL" id="MBP2029044.1"/>
    </source>
</evidence>
<dbReference type="EMBL" id="JAGGLI010000063">
    <property type="protein sequence ID" value="MBP2029044.1"/>
    <property type="molecule type" value="Genomic_DNA"/>
</dbReference>
<proteinExistence type="predicted"/>
<evidence type="ECO:0000256" key="4">
    <source>
        <dbReference type="ARBA" id="ARBA00022832"/>
    </source>
</evidence>
<sequence>MELNQIKELVNIMESSMLESLEVETNDIKIKMGKSNTIKSNIKPKEKNLNQGLVSEEYKIQNQKEEKIEYTKPDEVNHENLTEIKSPMVGTFYESSSPESASYVKVGDKVKKGDILCIVEAMKVMNEIEAEIEGEVVEILVSNESPVEYGQVLFKIKGA</sequence>
<dbReference type="PANTHER" id="PTHR45266">
    <property type="entry name" value="OXALOACETATE DECARBOXYLASE ALPHA CHAIN"/>
    <property type="match status" value="1"/>
</dbReference>
<dbReference type="Pfam" id="PF00364">
    <property type="entry name" value="Biotin_lipoyl"/>
    <property type="match status" value="1"/>
</dbReference>
<dbReference type="Gene3D" id="2.40.50.100">
    <property type="match status" value="1"/>
</dbReference>
<keyword evidence="4 8" id="KW-0276">Fatty acid metabolism</keyword>
<dbReference type="InterPro" id="IPR001882">
    <property type="entry name" value="Biotin_BS"/>
</dbReference>
<comment type="pathway">
    <text evidence="1 8">Lipid metabolism; fatty acid biosynthesis.</text>
</comment>
<evidence type="ECO:0000256" key="5">
    <source>
        <dbReference type="ARBA" id="ARBA00023098"/>
    </source>
</evidence>
<dbReference type="PROSITE" id="PS50968">
    <property type="entry name" value="BIOTINYL_LIPOYL"/>
    <property type="match status" value="1"/>
</dbReference>
<evidence type="ECO:0000256" key="1">
    <source>
        <dbReference type="ARBA" id="ARBA00005194"/>
    </source>
</evidence>
<dbReference type="InterPro" id="IPR011053">
    <property type="entry name" value="Single_hybrid_motif"/>
</dbReference>
<name>A0ABS4KR10_9FIRM</name>
<keyword evidence="7 8" id="KW-0092">Biotin</keyword>